<keyword evidence="2" id="KW-0808">Transferase</keyword>
<evidence type="ECO:0000313" key="3">
    <source>
        <dbReference type="Proteomes" id="UP000276133"/>
    </source>
</evidence>
<feature type="coiled-coil region" evidence="1">
    <location>
        <begin position="26"/>
        <end position="53"/>
    </location>
</feature>
<evidence type="ECO:0000256" key="1">
    <source>
        <dbReference type="SAM" id="Coils"/>
    </source>
</evidence>
<protein>
    <submittedName>
        <fullName evidence="2">RNA-directed DNA polymerase from mobile element jockey-like</fullName>
    </submittedName>
</protein>
<name>A0A3M7R5K0_BRAPC</name>
<gene>
    <name evidence="2" type="ORF">BpHYR1_003667</name>
</gene>
<keyword evidence="3" id="KW-1185">Reference proteome</keyword>
<proteinExistence type="predicted"/>
<sequence length="232" mass="27226">MNIKERDLSKELIQLSKAKKELWHKFKASRGKIRSIEQECKKVKREIDVKSREATRYFEKNLVLDTKNPKRLYSYISGKQKVRHLNSMVNSAGEVIVEKQTIANILNAHCTLIKHSTDQMPVFSLLKPTLTTLDSCTWNKLYTCYIRPLIEFAVSFWNPYGSIRDPIVEKQRPRSIDYAIKEADLVVYARVRKLNYAVKIDFFNIHQTKIRDGSIKKSHQYSFEDWKISAKP</sequence>
<dbReference type="Proteomes" id="UP000276133">
    <property type="component" value="Unassembled WGS sequence"/>
</dbReference>
<dbReference type="EMBL" id="REGN01004180">
    <property type="protein sequence ID" value="RNA18729.1"/>
    <property type="molecule type" value="Genomic_DNA"/>
</dbReference>
<reference evidence="2 3" key="1">
    <citation type="journal article" date="2018" name="Sci. Rep.">
        <title>Genomic signatures of local adaptation to the degree of environmental predictability in rotifers.</title>
        <authorList>
            <person name="Franch-Gras L."/>
            <person name="Hahn C."/>
            <person name="Garcia-Roger E.M."/>
            <person name="Carmona M.J."/>
            <person name="Serra M."/>
            <person name="Gomez A."/>
        </authorList>
    </citation>
    <scope>NUCLEOTIDE SEQUENCE [LARGE SCALE GENOMIC DNA]</scope>
    <source>
        <strain evidence="2">HYR1</strain>
    </source>
</reference>
<keyword evidence="1" id="KW-0175">Coiled coil</keyword>
<dbReference type="GO" id="GO:0003964">
    <property type="term" value="F:RNA-directed DNA polymerase activity"/>
    <property type="evidence" value="ECO:0007669"/>
    <property type="project" value="UniProtKB-KW"/>
</dbReference>
<keyword evidence="2" id="KW-0695">RNA-directed DNA polymerase</keyword>
<comment type="caution">
    <text evidence="2">The sequence shown here is derived from an EMBL/GenBank/DDBJ whole genome shotgun (WGS) entry which is preliminary data.</text>
</comment>
<dbReference type="AlphaFoldDB" id="A0A3M7R5K0"/>
<evidence type="ECO:0000313" key="2">
    <source>
        <dbReference type="EMBL" id="RNA18729.1"/>
    </source>
</evidence>
<organism evidence="2 3">
    <name type="scientific">Brachionus plicatilis</name>
    <name type="common">Marine rotifer</name>
    <name type="synonym">Brachionus muelleri</name>
    <dbReference type="NCBI Taxonomy" id="10195"/>
    <lineage>
        <taxon>Eukaryota</taxon>
        <taxon>Metazoa</taxon>
        <taxon>Spiralia</taxon>
        <taxon>Gnathifera</taxon>
        <taxon>Rotifera</taxon>
        <taxon>Eurotatoria</taxon>
        <taxon>Monogononta</taxon>
        <taxon>Pseudotrocha</taxon>
        <taxon>Ploima</taxon>
        <taxon>Brachionidae</taxon>
        <taxon>Brachionus</taxon>
    </lineage>
</organism>
<keyword evidence="2" id="KW-0548">Nucleotidyltransferase</keyword>
<accession>A0A3M7R5K0</accession>